<dbReference type="PROSITE" id="PS51762">
    <property type="entry name" value="GH16_2"/>
    <property type="match status" value="1"/>
</dbReference>
<dbReference type="AlphaFoldDB" id="A0A1Y2LT70"/>
<dbReference type="InParanoid" id="A0A1Y2LT70"/>
<dbReference type="Proteomes" id="UP000193240">
    <property type="component" value="Unassembled WGS sequence"/>
</dbReference>
<dbReference type="Pfam" id="PF26113">
    <property type="entry name" value="GH16_XgeA"/>
    <property type="match status" value="1"/>
</dbReference>
<dbReference type="SUPFAM" id="SSF49899">
    <property type="entry name" value="Concanavalin A-like lectins/glucanases"/>
    <property type="match status" value="1"/>
</dbReference>
<feature type="domain" description="GH16" evidence="2">
    <location>
        <begin position="20"/>
        <end position="274"/>
    </location>
</feature>
<evidence type="ECO:0000259" key="2">
    <source>
        <dbReference type="PROSITE" id="PS51762"/>
    </source>
</evidence>
<gene>
    <name evidence="3" type="ORF">B5807_08254</name>
</gene>
<reference evidence="3 4" key="1">
    <citation type="journal article" date="2017" name="Genome Announc.">
        <title>Genome sequence of the saprophytic ascomycete Epicoccum nigrum ICMP 19927 strain isolated from New Zealand.</title>
        <authorList>
            <person name="Fokin M."/>
            <person name="Fleetwood D."/>
            <person name="Weir B.S."/>
            <person name="Villas-Boas S.G."/>
        </authorList>
    </citation>
    <scope>NUCLEOTIDE SEQUENCE [LARGE SCALE GENOMIC DNA]</scope>
    <source>
        <strain evidence="3 4">ICMP 19927</strain>
    </source>
</reference>
<dbReference type="PANTHER" id="PTHR10963">
    <property type="entry name" value="GLYCOSYL HYDROLASE-RELATED"/>
    <property type="match status" value="1"/>
</dbReference>
<accession>A0A1Y2LT70</accession>
<evidence type="ECO:0000313" key="4">
    <source>
        <dbReference type="Proteomes" id="UP000193240"/>
    </source>
</evidence>
<dbReference type="InterPro" id="IPR000757">
    <property type="entry name" value="Beta-glucanase-like"/>
</dbReference>
<dbReference type="OMA" id="ANPTECI"/>
<feature type="signal peptide" evidence="1">
    <location>
        <begin position="1"/>
        <end position="19"/>
    </location>
</feature>
<dbReference type="Gene3D" id="2.60.120.200">
    <property type="match status" value="1"/>
</dbReference>
<evidence type="ECO:0000313" key="3">
    <source>
        <dbReference type="EMBL" id="OSS46168.1"/>
    </source>
</evidence>
<dbReference type="InterPro" id="IPR050546">
    <property type="entry name" value="Glycosyl_Hydrlase_16"/>
</dbReference>
<dbReference type="GO" id="GO:0004553">
    <property type="term" value="F:hydrolase activity, hydrolyzing O-glycosyl compounds"/>
    <property type="evidence" value="ECO:0007669"/>
    <property type="project" value="InterPro"/>
</dbReference>
<proteinExistence type="predicted"/>
<keyword evidence="4" id="KW-1185">Reference proteome</keyword>
<organism evidence="3 4">
    <name type="scientific">Epicoccum nigrum</name>
    <name type="common">Soil fungus</name>
    <name type="synonym">Epicoccum purpurascens</name>
    <dbReference type="NCBI Taxonomy" id="105696"/>
    <lineage>
        <taxon>Eukaryota</taxon>
        <taxon>Fungi</taxon>
        <taxon>Dikarya</taxon>
        <taxon>Ascomycota</taxon>
        <taxon>Pezizomycotina</taxon>
        <taxon>Dothideomycetes</taxon>
        <taxon>Pleosporomycetidae</taxon>
        <taxon>Pleosporales</taxon>
        <taxon>Pleosporineae</taxon>
        <taxon>Didymellaceae</taxon>
        <taxon>Epicoccum</taxon>
    </lineage>
</organism>
<dbReference type="InterPro" id="IPR013320">
    <property type="entry name" value="ConA-like_dom_sf"/>
</dbReference>
<dbReference type="GO" id="GO:0009251">
    <property type="term" value="P:glucan catabolic process"/>
    <property type="evidence" value="ECO:0007669"/>
    <property type="project" value="TreeGrafter"/>
</dbReference>
<keyword evidence="1" id="KW-0732">Signal</keyword>
<feature type="chain" id="PRO_5012169372" description="GH16 domain-containing protein" evidence="1">
    <location>
        <begin position="20"/>
        <end position="274"/>
    </location>
</feature>
<name>A0A1Y2LT70_EPING</name>
<dbReference type="EMBL" id="KZ107852">
    <property type="protein sequence ID" value="OSS46168.1"/>
    <property type="molecule type" value="Genomic_DNA"/>
</dbReference>
<dbReference type="PANTHER" id="PTHR10963:SF24">
    <property type="entry name" value="GLYCOSIDASE C21B10.07-RELATED"/>
    <property type="match status" value="1"/>
</dbReference>
<protein>
    <recommendedName>
        <fullName evidence="2">GH16 domain-containing protein</fullName>
    </recommendedName>
</protein>
<dbReference type="STRING" id="105696.A0A1Y2LT70"/>
<evidence type="ECO:0000256" key="1">
    <source>
        <dbReference type="SAM" id="SignalP"/>
    </source>
</evidence>
<sequence>MSLFYYFLYALFYVSSAQAYELDKTFDSSNFLDSFDFIETHDKYTGGFANYVSKQDATSMGLARTIGDQVCLGVDNSSIFEVKPDGGRKSVRLEGHDTIDSGIIIADFEHLPANACGMWPAFWLLHDNDGPGDDWYSEIDVIESVSEFSHNEVTLYANPTECIMTPQAGMTGDVYKTNCKLHPGGCGVIAPDGTFGDSFNKKGGGVWATQIEADGIKIWYFARSDIPVDIKSDAPNPINWGQPVMNFKPGGNCDVTKSWRKMKMASFPLAHTLF</sequence>